<keyword evidence="3 4" id="KW-0238">DNA-binding</keyword>
<dbReference type="Pfam" id="PF22022">
    <property type="entry name" value="Phage_int_M"/>
    <property type="match status" value="1"/>
</dbReference>
<dbReference type="PROSITE" id="PS51900">
    <property type="entry name" value="CB"/>
    <property type="match status" value="1"/>
</dbReference>
<evidence type="ECO:0000256" key="1">
    <source>
        <dbReference type="ARBA" id="ARBA00008857"/>
    </source>
</evidence>
<dbReference type="Proteomes" id="UP000502259">
    <property type="component" value="Chromosome"/>
</dbReference>
<dbReference type="GO" id="GO:0003677">
    <property type="term" value="F:DNA binding"/>
    <property type="evidence" value="ECO:0007669"/>
    <property type="project" value="UniProtKB-UniRule"/>
</dbReference>
<dbReference type="InterPro" id="IPR044068">
    <property type="entry name" value="CB"/>
</dbReference>
<dbReference type="InterPro" id="IPR025166">
    <property type="entry name" value="Integrase_DNA_bind_dom"/>
</dbReference>
<dbReference type="Gene3D" id="3.30.160.390">
    <property type="entry name" value="Integrase, DNA-binding domain"/>
    <property type="match status" value="1"/>
</dbReference>
<reference evidence="6 7" key="1">
    <citation type="submission" date="2020-03" db="EMBL/GenBank/DDBJ databases">
        <title>Complete Genome Sequence of Halomonas hydrothermalis Strain Slthf2, Halophilic Bacterium Isolated from Deep-Sea Hydrothermal-Vent Environments.</title>
        <authorList>
            <person name="Takeyama N."/>
            <person name="Huang M."/>
            <person name="Sato K."/>
            <person name="Galipon J."/>
            <person name="Arakawa K."/>
        </authorList>
    </citation>
    <scope>NUCLEOTIDE SEQUENCE [LARGE SCALE GENOMIC DNA]</scope>
    <source>
        <strain evidence="6 7">Slthf2</strain>
    </source>
</reference>
<dbReference type="EMBL" id="AP022843">
    <property type="protein sequence ID" value="BCB09817.1"/>
    <property type="molecule type" value="Genomic_DNA"/>
</dbReference>
<evidence type="ECO:0000259" key="5">
    <source>
        <dbReference type="PROSITE" id="PS51900"/>
    </source>
</evidence>
<dbReference type="PANTHER" id="PTHR30629">
    <property type="entry name" value="PROPHAGE INTEGRASE"/>
    <property type="match status" value="1"/>
</dbReference>
<dbReference type="InterPro" id="IPR038488">
    <property type="entry name" value="Integrase_DNA-bd_sf"/>
</dbReference>
<dbReference type="Pfam" id="PF13356">
    <property type="entry name" value="Arm-DNA-bind_3"/>
    <property type="match status" value="1"/>
</dbReference>
<dbReference type="SUPFAM" id="SSF56349">
    <property type="entry name" value="DNA breaking-rejoining enzymes"/>
    <property type="match status" value="2"/>
</dbReference>
<dbReference type="InterPro" id="IPR053876">
    <property type="entry name" value="Phage_int_M"/>
</dbReference>
<keyword evidence="7" id="KW-1185">Reference proteome</keyword>
<comment type="similarity">
    <text evidence="1">Belongs to the 'phage' integrase family.</text>
</comment>
<feature type="domain" description="Core-binding (CB)" evidence="5">
    <location>
        <begin position="91"/>
        <end position="174"/>
    </location>
</feature>
<evidence type="ECO:0000256" key="4">
    <source>
        <dbReference type="PROSITE-ProRule" id="PRU01248"/>
    </source>
</evidence>
<keyword evidence="2" id="KW-0229">DNA integration</keyword>
<evidence type="ECO:0000313" key="7">
    <source>
        <dbReference type="Proteomes" id="UP000502259"/>
    </source>
</evidence>
<dbReference type="Gene3D" id="1.10.150.130">
    <property type="match status" value="1"/>
</dbReference>
<dbReference type="PANTHER" id="PTHR30629:SF2">
    <property type="entry name" value="PROPHAGE INTEGRASE INTS-RELATED"/>
    <property type="match status" value="1"/>
</dbReference>
<evidence type="ECO:0000256" key="3">
    <source>
        <dbReference type="ARBA" id="ARBA00023125"/>
    </source>
</evidence>
<name>A0A6F8U813_9GAMM</name>
<sequence length="286" mass="32931">MGKLTAKQVIAYSKADPKKYSDGEGLYFCVRKQGSPYWMIRYTTAKGRREATLGQFPLMSLADARIAAAYFRKEVRDGIDPLLEKQKIELPDIETVDQLFHDWYRTDLSRRLKHPKIPYRVYTKDISPVIGIKCIAEVTARDVREVLERIRESNRPTIANDTLMYMKQLFRHAIKLDLGPDTLNRAISKLFGREPGRKKQPPNKMGKLEHFTVHDLRRTFRSLAASLGIAGNVAERCLNHKLKGVEGIYDRHDYFEERRIAHQTVADVIEPLVNFDPASHHQTGGR</sequence>
<proteinExistence type="inferred from homology"/>
<dbReference type="RefSeq" id="WP_172422431.1">
    <property type="nucleotide sequence ID" value="NZ_AP022843.1"/>
</dbReference>
<dbReference type="AlphaFoldDB" id="A0A6F8U813"/>
<gene>
    <name evidence="6" type="ORF">HHSLTHF2_37070</name>
</gene>
<organism evidence="6 7">
    <name type="scientific">Halomonas hydrothermalis</name>
    <dbReference type="NCBI Taxonomy" id="115561"/>
    <lineage>
        <taxon>Bacteria</taxon>
        <taxon>Pseudomonadati</taxon>
        <taxon>Pseudomonadota</taxon>
        <taxon>Gammaproteobacteria</taxon>
        <taxon>Oceanospirillales</taxon>
        <taxon>Halomonadaceae</taxon>
        <taxon>Halomonas</taxon>
    </lineage>
</organism>
<evidence type="ECO:0000313" key="6">
    <source>
        <dbReference type="EMBL" id="BCB09817.1"/>
    </source>
</evidence>
<protein>
    <recommendedName>
        <fullName evidence="5">Core-binding (CB) domain-containing protein</fullName>
    </recommendedName>
</protein>
<dbReference type="InterPro" id="IPR010998">
    <property type="entry name" value="Integrase_recombinase_N"/>
</dbReference>
<dbReference type="InterPro" id="IPR011010">
    <property type="entry name" value="DNA_brk_join_enz"/>
</dbReference>
<dbReference type="GO" id="GO:0015074">
    <property type="term" value="P:DNA integration"/>
    <property type="evidence" value="ECO:0007669"/>
    <property type="project" value="UniProtKB-KW"/>
</dbReference>
<evidence type="ECO:0000256" key="2">
    <source>
        <dbReference type="ARBA" id="ARBA00022908"/>
    </source>
</evidence>
<accession>A0A6F8U813</accession>
<dbReference type="InterPro" id="IPR050808">
    <property type="entry name" value="Phage_Integrase"/>
</dbReference>